<accession>L7L798</accession>
<evidence type="ECO:0000313" key="3">
    <source>
        <dbReference type="EMBL" id="GAC57000.1"/>
    </source>
</evidence>
<organism evidence="3 4">
    <name type="scientific">Gordonia hirsuta DSM 44140 = NBRC 16056</name>
    <dbReference type="NCBI Taxonomy" id="1121927"/>
    <lineage>
        <taxon>Bacteria</taxon>
        <taxon>Bacillati</taxon>
        <taxon>Actinomycetota</taxon>
        <taxon>Actinomycetes</taxon>
        <taxon>Mycobacteriales</taxon>
        <taxon>Gordoniaceae</taxon>
        <taxon>Gordonia</taxon>
    </lineage>
</organism>
<sequence>MNADREPNRLPLRAGAMLLLAVAVVFLLLGIKSASDSGKESPQDKLAGAGQSAQAASETSASAAPSSSPASSSVPSENIGDTKICVLNAGSIPGLAGEVSEELKSAGFPIGTDPANLPTSSITENTVFYAEGDEDAAKKVAEAVPGGASAEERPAAFTRCDGEIAVIVVSK</sequence>
<dbReference type="STRING" id="1121927.GOHSU_14_01670"/>
<proteinExistence type="predicted"/>
<dbReference type="Proteomes" id="UP000053405">
    <property type="component" value="Unassembled WGS sequence"/>
</dbReference>
<evidence type="ECO:0000313" key="4">
    <source>
        <dbReference type="Proteomes" id="UP000053405"/>
    </source>
</evidence>
<comment type="caution">
    <text evidence="3">The sequence shown here is derived from an EMBL/GenBank/DDBJ whole genome shotgun (WGS) entry which is preliminary data.</text>
</comment>
<gene>
    <name evidence="3" type="ORF">GOHSU_14_01670</name>
</gene>
<keyword evidence="4" id="KW-1185">Reference proteome</keyword>
<dbReference type="RefSeq" id="WP_005938309.1">
    <property type="nucleotide sequence ID" value="NZ_ATVK01000046.1"/>
</dbReference>
<feature type="region of interest" description="Disordered" evidence="1">
    <location>
        <begin position="35"/>
        <end position="77"/>
    </location>
</feature>
<evidence type="ECO:0000259" key="2">
    <source>
        <dbReference type="Pfam" id="PF13399"/>
    </source>
</evidence>
<dbReference type="InterPro" id="IPR027381">
    <property type="entry name" value="LytR/CpsA/Psr_C"/>
</dbReference>
<dbReference type="Pfam" id="PF13399">
    <property type="entry name" value="LytR_C"/>
    <property type="match status" value="1"/>
</dbReference>
<evidence type="ECO:0000256" key="1">
    <source>
        <dbReference type="SAM" id="MobiDB-lite"/>
    </source>
</evidence>
<dbReference type="eggNOG" id="ENOG50330SA">
    <property type="taxonomic scope" value="Bacteria"/>
</dbReference>
<dbReference type="EMBL" id="BANT01000014">
    <property type="protein sequence ID" value="GAC57000.1"/>
    <property type="molecule type" value="Genomic_DNA"/>
</dbReference>
<feature type="compositionally biased region" description="Low complexity" evidence="1">
    <location>
        <begin position="47"/>
        <end position="77"/>
    </location>
</feature>
<feature type="domain" description="LytR/CpsA/Psr regulator C-terminal" evidence="2">
    <location>
        <begin position="82"/>
        <end position="168"/>
    </location>
</feature>
<protein>
    <recommendedName>
        <fullName evidence="2">LytR/CpsA/Psr regulator C-terminal domain-containing protein</fullName>
    </recommendedName>
</protein>
<dbReference type="OrthoDB" id="4375292at2"/>
<name>L7L798_9ACTN</name>
<reference evidence="3 4" key="1">
    <citation type="submission" date="2012-12" db="EMBL/GenBank/DDBJ databases">
        <title>Whole genome shotgun sequence of Gordonia hirsuta NBRC 16056.</title>
        <authorList>
            <person name="Isaki-Nakamura S."/>
            <person name="Hosoyama A."/>
            <person name="Tsuchikane K."/>
            <person name="Katsumata H."/>
            <person name="Baba S."/>
            <person name="Yamazaki S."/>
            <person name="Fujita N."/>
        </authorList>
    </citation>
    <scope>NUCLEOTIDE SEQUENCE [LARGE SCALE GENOMIC DNA]</scope>
    <source>
        <strain evidence="3 4">NBRC 16056</strain>
    </source>
</reference>
<dbReference type="AlphaFoldDB" id="L7L798"/>
<dbReference type="Gene3D" id="3.30.70.2390">
    <property type="match status" value="1"/>
</dbReference>